<organism evidence="2 3">
    <name type="scientific">Marivita geojedonensis</name>
    <dbReference type="NCBI Taxonomy" id="1123756"/>
    <lineage>
        <taxon>Bacteria</taxon>
        <taxon>Pseudomonadati</taxon>
        <taxon>Pseudomonadota</taxon>
        <taxon>Alphaproteobacteria</taxon>
        <taxon>Rhodobacterales</taxon>
        <taxon>Roseobacteraceae</taxon>
        <taxon>Marivita</taxon>
    </lineage>
</organism>
<dbReference type="AlphaFoldDB" id="A0A1X4NM70"/>
<evidence type="ECO:0000313" key="3">
    <source>
        <dbReference type="Proteomes" id="UP000193926"/>
    </source>
</evidence>
<comment type="caution">
    <text evidence="2">The sequence shown here is derived from an EMBL/GenBank/DDBJ whole genome shotgun (WGS) entry which is preliminary data.</text>
</comment>
<keyword evidence="1" id="KW-1133">Transmembrane helix</keyword>
<dbReference type="STRING" id="1123756.MGEO_08085"/>
<protein>
    <submittedName>
        <fullName evidence="2">Uncharacterized protein</fullName>
    </submittedName>
</protein>
<keyword evidence="1" id="KW-0812">Transmembrane</keyword>
<dbReference type="OrthoDB" id="7874312at2"/>
<evidence type="ECO:0000313" key="2">
    <source>
        <dbReference type="EMBL" id="OSQ51417.1"/>
    </source>
</evidence>
<evidence type="ECO:0000256" key="1">
    <source>
        <dbReference type="SAM" id="Phobius"/>
    </source>
</evidence>
<feature type="transmembrane region" description="Helical" evidence="1">
    <location>
        <begin position="94"/>
        <end position="118"/>
    </location>
</feature>
<accession>A0A1X4NM70</accession>
<dbReference type="Proteomes" id="UP000193926">
    <property type="component" value="Unassembled WGS sequence"/>
</dbReference>
<gene>
    <name evidence="2" type="ORF">MGEO_08085</name>
</gene>
<keyword evidence="3" id="KW-1185">Reference proteome</keyword>
<proteinExistence type="predicted"/>
<dbReference type="RefSeq" id="WP_085636220.1">
    <property type="nucleotide sequence ID" value="NZ_JFKC01000005.1"/>
</dbReference>
<dbReference type="EMBL" id="JFKC01000005">
    <property type="protein sequence ID" value="OSQ51417.1"/>
    <property type="molecule type" value="Genomic_DNA"/>
</dbReference>
<name>A0A1X4NM70_9RHOB</name>
<sequence>MEKTESIQDQAETLRTLMARKLGLKRGSLARRVAKAGRRLPSGVRNDIAAVAEAEKIALNPKLAMRLNPGATKGAFDRATVHLRGIDVADRRKGLALSILGSIAFNILAVITILIVVLRWRGLV</sequence>
<reference evidence="2 3" key="1">
    <citation type="submission" date="2014-03" db="EMBL/GenBank/DDBJ databases">
        <title>The draft genome sequence of Marivita geojedonensis KCTC 23882.</title>
        <authorList>
            <person name="Lai Q."/>
            <person name="Shao Z."/>
        </authorList>
    </citation>
    <scope>NUCLEOTIDE SEQUENCE [LARGE SCALE GENOMIC DNA]</scope>
    <source>
        <strain evidence="2 3">DPG-138</strain>
    </source>
</reference>
<keyword evidence="1" id="KW-0472">Membrane</keyword>